<accession>A0A7Y7W9U6</accession>
<sequence>MKTSHRLMVSCLVLACLPAHAALPFKPIELKDSEMSELRGRYVMPGRIISFGIVMQSTWTNARGDTIGAATSLQIQQSTVKPQFYVTTFSTQGNGSAPTQGTGTVIGGAGLNASAGVTQVVRAAGDGNSANNNVAINVSEANQVPSSPQQMGQVLTSGGSITGSSAAGSVTVSAAASGVTMQILANNNQGNALQQIAQGGVLQSTTLLGGNNLVNSMTQLNVVLQNNMPTVGALDCSLTQLKGLRSMGF</sequence>
<evidence type="ECO:0000313" key="2">
    <source>
        <dbReference type="EMBL" id="NWB45231.1"/>
    </source>
</evidence>
<protein>
    <recommendedName>
        <fullName evidence="4">Fap system outer membrane protein</fullName>
    </recommendedName>
</protein>
<feature type="signal peptide" evidence="1">
    <location>
        <begin position="1"/>
        <end position="21"/>
    </location>
</feature>
<reference evidence="2 3" key="1">
    <citation type="submission" date="2020-04" db="EMBL/GenBank/DDBJ databases">
        <title>Molecular characterization of pseudomonads from Agaricus bisporus reveal novel blotch 2 pathogens in Western Europe.</title>
        <authorList>
            <person name="Taparia T."/>
            <person name="Krijger M."/>
            <person name="Haynes E."/>
            <person name="Elpinstone J.G."/>
            <person name="Noble R."/>
            <person name="Van Der Wolf J."/>
        </authorList>
    </citation>
    <scope>NUCLEOTIDE SEQUENCE [LARGE SCALE GENOMIC DNA]</scope>
    <source>
        <strain evidence="2 3">F1001</strain>
    </source>
</reference>
<evidence type="ECO:0008006" key="4">
    <source>
        <dbReference type="Google" id="ProtNLM"/>
    </source>
</evidence>
<keyword evidence="1" id="KW-0732">Signal</keyword>
<dbReference type="Proteomes" id="UP000582981">
    <property type="component" value="Unassembled WGS sequence"/>
</dbReference>
<dbReference type="AlphaFoldDB" id="A0A7Y7W9U6"/>
<organism evidence="2 3">
    <name type="scientific">Pseudomonas gingeri</name>
    <dbReference type="NCBI Taxonomy" id="117681"/>
    <lineage>
        <taxon>Bacteria</taxon>
        <taxon>Pseudomonadati</taxon>
        <taxon>Pseudomonadota</taxon>
        <taxon>Gammaproteobacteria</taxon>
        <taxon>Pseudomonadales</taxon>
        <taxon>Pseudomonadaceae</taxon>
        <taxon>Pseudomonas</taxon>
    </lineage>
</organism>
<dbReference type="RefSeq" id="WP_100943399.1">
    <property type="nucleotide sequence ID" value="NZ_JACAPU010000002.1"/>
</dbReference>
<evidence type="ECO:0000313" key="3">
    <source>
        <dbReference type="Proteomes" id="UP000582981"/>
    </source>
</evidence>
<gene>
    <name evidence="2" type="ORF">HX829_01895</name>
</gene>
<dbReference type="EMBL" id="JACAPU010000002">
    <property type="protein sequence ID" value="NWB45231.1"/>
    <property type="molecule type" value="Genomic_DNA"/>
</dbReference>
<name>A0A7Y7W9U6_9PSED</name>
<comment type="caution">
    <text evidence="2">The sequence shown here is derived from an EMBL/GenBank/DDBJ whole genome shotgun (WGS) entry which is preliminary data.</text>
</comment>
<feature type="chain" id="PRO_5031066027" description="Fap system outer membrane protein" evidence="1">
    <location>
        <begin position="22"/>
        <end position="249"/>
    </location>
</feature>
<proteinExistence type="predicted"/>
<evidence type="ECO:0000256" key="1">
    <source>
        <dbReference type="SAM" id="SignalP"/>
    </source>
</evidence>